<dbReference type="InterPro" id="IPR050482">
    <property type="entry name" value="Sensor_HK_TwoCompSys"/>
</dbReference>
<evidence type="ECO:0000256" key="5">
    <source>
        <dbReference type="ARBA" id="ARBA00022741"/>
    </source>
</evidence>
<evidence type="ECO:0000313" key="13">
    <source>
        <dbReference type="Proteomes" id="UP001519924"/>
    </source>
</evidence>
<feature type="transmembrane region" description="Helical" evidence="10">
    <location>
        <begin position="150"/>
        <end position="170"/>
    </location>
</feature>
<keyword evidence="5" id="KW-0547">Nucleotide-binding</keyword>
<name>A0ABS7F4J2_9PROT</name>
<evidence type="ECO:0000256" key="9">
    <source>
        <dbReference type="SAM" id="MobiDB-lite"/>
    </source>
</evidence>
<dbReference type="Proteomes" id="UP001519924">
    <property type="component" value="Unassembled WGS sequence"/>
</dbReference>
<keyword evidence="8" id="KW-0902">Two-component regulatory system</keyword>
<dbReference type="Gene3D" id="1.20.5.1930">
    <property type="match status" value="1"/>
</dbReference>
<dbReference type="SMART" id="SM00387">
    <property type="entry name" value="HATPase_c"/>
    <property type="match status" value="1"/>
</dbReference>
<comment type="catalytic activity">
    <reaction evidence="1">
        <text>ATP + protein L-histidine = ADP + protein N-phospho-L-histidine.</text>
        <dbReference type="EC" id="2.7.13.3"/>
    </reaction>
</comment>
<dbReference type="Pfam" id="PF07730">
    <property type="entry name" value="HisKA_3"/>
    <property type="match status" value="1"/>
</dbReference>
<evidence type="ECO:0000256" key="6">
    <source>
        <dbReference type="ARBA" id="ARBA00022777"/>
    </source>
</evidence>
<feature type="transmembrane region" description="Helical" evidence="10">
    <location>
        <begin position="99"/>
        <end position="120"/>
    </location>
</feature>
<dbReference type="InterPro" id="IPR036890">
    <property type="entry name" value="HATPase_C_sf"/>
</dbReference>
<feature type="region of interest" description="Disordered" evidence="9">
    <location>
        <begin position="1"/>
        <end position="23"/>
    </location>
</feature>
<keyword evidence="6" id="KW-0418">Kinase</keyword>
<evidence type="ECO:0000256" key="7">
    <source>
        <dbReference type="ARBA" id="ARBA00022840"/>
    </source>
</evidence>
<keyword evidence="3" id="KW-0597">Phosphoprotein</keyword>
<evidence type="ECO:0000259" key="11">
    <source>
        <dbReference type="SMART" id="SM00387"/>
    </source>
</evidence>
<feature type="transmembrane region" description="Helical" evidence="10">
    <location>
        <begin position="41"/>
        <end position="59"/>
    </location>
</feature>
<keyword evidence="10" id="KW-0472">Membrane</keyword>
<feature type="transmembrane region" description="Helical" evidence="10">
    <location>
        <begin position="71"/>
        <end position="92"/>
    </location>
</feature>
<dbReference type="Gene3D" id="3.30.565.10">
    <property type="entry name" value="Histidine kinase-like ATPase, C-terminal domain"/>
    <property type="match status" value="1"/>
</dbReference>
<gene>
    <name evidence="12" type="ORF">K1J50_13695</name>
</gene>
<dbReference type="InterPro" id="IPR003594">
    <property type="entry name" value="HATPase_dom"/>
</dbReference>
<accession>A0ABS7F4J2</accession>
<feature type="domain" description="Histidine kinase/HSP90-like ATPase" evidence="11">
    <location>
        <begin position="513"/>
        <end position="611"/>
    </location>
</feature>
<dbReference type="CDD" id="cd16917">
    <property type="entry name" value="HATPase_UhpB-NarQ-NarX-like"/>
    <property type="match status" value="1"/>
</dbReference>
<dbReference type="RefSeq" id="WP_220118284.1">
    <property type="nucleotide sequence ID" value="NZ_JAHZUY010000043.1"/>
</dbReference>
<keyword evidence="10" id="KW-0812">Transmembrane</keyword>
<organism evidence="12 13">
    <name type="scientific">Caldovatus aquaticus</name>
    <dbReference type="NCBI Taxonomy" id="2865671"/>
    <lineage>
        <taxon>Bacteria</taxon>
        <taxon>Pseudomonadati</taxon>
        <taxon>Pseudomonadota</taxon>
        <taxon>Alphaproteobacteria</taxon>
        <taxon>Acetobacterales</taxon>
        <taxon>Roseomonadaceae</taxon>
        <taxon>Caldovatus</taxon>
    </lineage>
</organism>
<dbReference type="EMBL" id="JAHZUY010000043">
    <property type="protein sequence ID" value="MBW8270534.1"/>
    <property type="molecule type" value="Genomic_DNA"/>
</dbReference>
<evidence type="ECO:0000256" key="8">
    <source>
        <dbReference type="ARBA" id="ARBA00023012"/>
    </source>
</evidence>
<evidence type="ECO:0000256" key="2">
    <source>
        <dbReference type="ARBA" id="ARBA00012438"/>
    </source>
</evidence>
<evidence type="ECO:0000256" key="1">
    <source>
        <dbReference type="ARBA" id="ARBA00000085"/>
    </source>
</evidence>
<protein>
    <recommendedName>
        <fullName evidence="2">histidine kinase</fullName>
        <ecNumber evidence="2">2.7.13.3</ecNumber>
    </recommendedName>
</protein>
<evidence type="ECO:0000256" key="10">
    <source>
        <dbReference type="SAM" id="Phobius"/>
    </source>
</evidence>
<sequence length="625" mass="65633">MTGTTTTARMSDAAAAGPAPAEGWSSDGLPAGLFVRRTDRVIALVRAVVAMVAFLAVRFEPPQPEELAVHARVLMAAYGVYAVVLAVALAGFRVVQRPAVGTMAHVVDIGVFTALMSLTAGPASPYFALLNFSLLAAALRWGWRGALWTTVALTGLFLVVGVAFAGAFAGDTLNANRFALRLTHLLTIGTVLVLFGLYQQRFAAEVLRLAAGWPAASSDPTPVRGALAYAAEVFDAPRALLLRDDPLEPWLHVTEWRAGDDAGGAAGGGLGRRRWARGGGAAGGVLTERRFSPDEIGPAVAEAVGDAPFVVVEGMTLVHRGGHGLDPLPSPGLSAALCQRLDIASALCLPVRTEDQDAWLVIPGRDRGAPEDFLIGAVATARIATAFQRAAAQDALLRAAAAEDRLRLGRDLHDGILQPLAGAVLKLQAALRREPAPAALAASVAEVCELLSAEQRELRAFINRLRPENAAGAAGAEIELAPELERLAQVLRVQWGMEVTLTVTPRGALVPGRLIWHLRQLVREAAANAARHGRARRLEVDASHLGETLCLRIADDGAGLAEHGQFDGPTLRERGIGPRSLRERVLALGGSLLLDSSPAGLRLIMDIPLGGAVGAAAPIRERIAA</sequence>
<proteinExistence type="predicted"/>
<keyword evidence="10" id="KW-1133">Transmembrane helix</keyword>
<evidence type="ECO:0000313" key="12">
    <source>
        <dbReference type="EMBL" id="MBW8270534.1"/>
    </source>
</evidence>
<dbReference type="PANTHER" id="PTHR24421">
    <property type="entry name" value="NITRATE/NITRITE SENSOR PROTEIN NARX-RELATED"/>
    <property type="match status" value="1"/>
</dbReference>
<feature type="transmembrane region" description="Helical" evidence="10">
    <location>
        <begin position="182"/>
        <end position="198"/>
    </location>
</feature>
<dbReference type="SUPFAM" id="SSF55874">
    <property type="entry name" value="ATPase domain of HSP90 chaperone/DNA topoisomerase II/histidine kinase"/>
    <property type="match status" value="1"/>
</dbReference>
<evidence type="ECO:0000256" key="3">
    <source>
        <dbReference type="ARBA" id="ARBA00022553"/>
    </source>
</evidence>
<keyword evidence="13" id="KW-1185">Reference proteome</keyword>
<dbReference type="InterPro" id="IPR011712">
    <property type="entry name" value="Sig_transdc_His_kin_sub3_dim/P"/>
</dbReference>
<dbReference type="Pfam" id="PF02518">
    <property type="entry name" value="HATPase_c"/>
    <property type="match status" value="1"/>
</dbReference>
<dbReference type="PANTHER" id="PTHR24421:SF10">
    <property type="entry name" value="NITRATE_NITRITE SENSOR PROTEIN NARQ"/>
    <property type="match status" value="1"/>
</dbReference>
<keyword evidence="4" id="KW-0808">Transferase</keyword>
<dbReference type="EC" id="2.7.13.3" evidence="2"/>
<reference evidence="12 13" key="1">
    <citation type="submission" date="2021-08" db="EMBL/GenBank/DDBJ databases">
        <title>Caldovatus sediminis gen. nov., sp. nov., a moderately thermophilic bacterium isolated from a hot spring.</title>
        <authorList>
            <person name="Hu C.-J."/>
            <person name="Li W.-J."/>
            <person name="Xian W.-D."/>
        </authorList>
    </citation>
    <scope>NUCLEOTIDE SEQUENCE [LARGE SCALE GENOMIC DNA]</scope>
    <source>
        <strain evidence="12 13">SYSU G05006</strain>
    </source>
</reference>
<evidence type="ECO:0000256" key="4">
    <source>
        <dbReference type="ARBA" id="ARBA00022679"/>
    </source>
</evidence>
<comment type="caution">
    <text evidence="12">The sequence shown here is derived from an EMBL/GenBank/DDBJ whole genome shotgun (WGS) entry which is preliminary data.</text>
</comment>
<keyword evidence="7" id="KW-0067">ATP-binding</keyword>